<evidence type="ECO:0000313" key="2">
    <source>
        <dbReference type="EMBL" id="CDN48565.1"/>
    </source>
</evidence>
<evidence type="ECO:0000259" key="1">
    <source>
        <dbReference type="Pfam" id="PF07812"/>
    </source>
</evidence>
<dbReference type="EMBL" id="HG938353">
    <property type="protein sequence ID" value="CDN48565.1"/>
    <property type="molecule type" value="Genomic_DNA"/>
</dbReference>
<reference evidence="3" key="1">
    <citation type="journal article" date="2014" name="BMC Genomics">
        <title>Genome sequencing of two Neorhizobium galegae strains reveals a noeT gene responsible for the unusual acetylation of the nodulation factors.</title>
        <authorList>
            <person name="Osterman J."/>
            <person name="Marsh J."/>
            <person name="Laine P.K."/>
            <person name="Zeng Z."/>
            <person name="Alatalo E."/>
            <person name="Sullivan J.T."/>
            <person name="Young J.P."/>
            <person name="Thomas-Oates J."/>
            <person name="Paulin L."/>
            <person name="Lindstrom K."/>
        </authorList>
    </citation>
    <scope>NUCLEOTIDE SEQUENCE [LARGE SCALE GENOMIC DNA]</scope>
    <source>
        <strain evidence="3">HAMBI 540</strain>
    </source>
</reference>
<evidence type="ECO:0000313" key="3">
    <source>
        <dbReference type="Proteomes" id="UP000028181"/>
    </source>
</evidence>
<dbReference type="RefSeq" id="WP_038588087.1">
    <property type="nucleotide sequence ID" value="NZ_HG938353.1"/>
</dbReference>
<dbReference type="KEGG" id="ngg:RG540_CH23970"/>
<dbReference type="eggNOG" id="COG3482">
    <property type="taxonomic scope" value="Bacteria"/>
</dbReference>
<name>A0A068SU12_NEOGA</name>
<accession>A0A068SU12</accession>
<keyword evidence="3" id="KW-1185">Reference proteome</keyword>
<protein>
    <submittedName>
        <fullName evidence="2">TfuA domain protein CorE</fullName>
    </submittedName>
</protein>
<dbReference type="Pfam" id="PF07812">
    <property type="entry name" value="TfuA"/>
    <property type="match status" value="1"/>
</dbReference>
<dbReference type="PATRIC" id="fig|1028800.3.peg.2426"/>
<organism evidence="2 3">
    <name type="scientific">Neorhizobium galegae bv. orientalis str. HAMBI 540</name>
    <dbReference type="NCBI Taxonomy" id="1028800"/>
    <lineage>
        <taxon>Bacteria</taxon>
        <taxon>Pseudomonadati</taxon>
        <taxon>Pseudomonadota</taxon>
        <taxon>Alphaproteobacteria</taxon>
        <taxon>Hyphomicrobiales</taxon>
        <taxon>Rhizobiaceae</taxon>
        <taxon>Rhizobium/Agrobacterium group</taxon>
        <taxon>Neorhizobium</taxon>
    </lineage>
</organism>
<dbReference type="HOGENOM" id="CLU_090311_0_0_5"/>
<sequence>MKVVFVGPSLGSSTRQMKQRFPSLTFRGPAARGDILKAVEDGATAVALIDGYFGESASVWHKEILYALSRDVSIGGGSSMGALRAAECEAFGMIGIGRIYSDYAAGRLIDDEAVALIHGPEELGWMPLSVPRVDYEATIRKLGRMGLISAAERERFFLAANFMHYTERTYQAILERCEFSDPQRGAVILHDIKRHKVELKREDARAVLVWLNGITSSRKHSKWTFAQTAHWEKLRDEMDSAQGSMND</sequence>
<proteinExistence type="predicted"/>
<dbReference type="AlphaFoldDB" id="A0A068SU12"/>
<feature type="domain" description="TfuA-like core" evidence="1">
    <location>
        <begin position="50"/>
        <end position="169"/>
    </location>
</feature>
<dbReference type="GeneID" id="24257634"/>
<dbReference type="OrthoDB" id="118811at2"/>
<gene>
    <name evidence="2" type="primary">corE</name>
    <name evidence="2" type="ORF">RG540_CH23970</name>
</gene>
<dbReference type="InterPro" id="IPR012924">
    <property type="entry name" value="TfuA_core"/>
</dbReference>
<dbReference type="Proteomes" id="UP000028181">
    <property type="component" value="Chromosome I"/>
</dbReference>